<accession>A0A5N8WN46</accession>
<reference evidence="1 2" key="1">
    <citation type="submission" date="2019-09" db="EMBL/GenBank/DDBJ databases">
        <authorList>
            <person name="Duangmal K."/>
            <person name="Teo W.F.A."/>
            <person name="Lipun K."/>
        </authorList>
    </citation>
    <scope>NUCLEOTIDE SEQUENCE [LARGE SCALE GENOMIC DNA]</scope>
    <source>
        <strain evidence="1 2">K1PN6</strain>
    </source>
</reference>
<dbReference type="Proteomes" id="UP000373149">
    <property type="component" value="Unassembled WGS sequence"/>
</dbReference>
<sequence length="163" mass="18003">MSGRADTVDDWKPPPVAIARAANRIVRPLLMSPLHVLVSRRLMLLEYTGRRTGTRYRIPVAYRPWGDDCDEILATSVGTGWPVNLRGGRPVRLRLRGRWRTAEPRVVEDPAQVADLLGDLAGRQGPGAVAALRVGLPGDRQPTRDELLLAGSRVRVGRFRITG</sequence>
<evidence type="ECO:0000313" key="1">
    <source>
        <dbReference type="EMBL" id="MPY48861.1"/>
    </source>
</evidence>
<protein>
    <submittedName>
        <fullName evidence="1">DUF385 domain-containing protein</fullName>
    </submittedName>
</protein>
<dbReference type="EMBL" id="VMNX01000024">
    <property type="protein sequence ID" value="MPY48861.1"/>
    <property type="molecule type" value="Genomic_DNA"/>
</dbReference>
<keyword evidence="2" id="KW-1185">Reference proteome</keyword>
<comment type="caution">
    <text evidence="1">The sequence shown here is derived from an EMBL/GenBank/DDBJ whole genome shotgun (WGS) entry which is preliminary data.</text>
</comment>
<proteinExistence type="predicted"/>
<gene>
    <name evidence="1" type="ORF">FPZ41_09885</name>
</gene>
<dbReference type="RefSeq" id="WP_152861114.1">
    <property type="nucleotide sequence ID" value="NZ_VMNX01000024.1"/>
</dbReference>
<name>A0A5N8WN46_9ACTN</name>
<evidence type="ECO:0000313" key="2">
    <source>
        <dbReference type="Proteomes" id="UP000373149"/>
    </source>
</evidence>
<dbReference type="Gene3D" id="2.30.110.10">
    <property type="entry name" value="Electron Transport, Fmn-binding Protein, Chain A"/>
    <property type="match status" value="1"/>
</dbReference>
<dbReference type="AlphaFoldDB" id="A0A5N8WN46"/>
<dbReference type="InterPro" id="IPR012349">
    <property type="entry name" value="Split_barrel_FMN-bd"/>
</dbReference>
<organism evidence="1 2">
    <name type="scientific">Streptomyces acidicola</name>
    <dbReference type="NCBI Taxonomy" id="2596892"/>
    <lineage>
        <taxon>Bacteria</taxon>
        <taxon>Bacillati</taxon>
        <taxon>Actinomycetota</taxon>
        <taxon>Actinomycetes</taxon>
        <taxon>Kitasatosporales</taxon>
        <taxon>Streptomycetaceae</taxon>
        <taxon>Streptomyces</taxon>
    </lineage>
</organism>